<dbReference type="Gene3D" id="3.40.630.30">
    <property type="match status" value="1"/>
</dbReference>
<dbReference type="OrthoDB" id="2326446at2759"/>
<dbReference type="InterPro" id="IPR000182">
    <property type="entry name" value="GNAT_dom"/>
</dbReference>
<reference evidence="2 3" key="1">
    <citation type="submission" date="2018-02" db="EMBL/GenBank/DDBJ databases">
        <title>The genomes of Aspergillus section Nigri reveals drivers in fungal speciation.</title>
        <authorList>
            <consortium name="DOE Joint Genome Institute"/>
            <person name="Vesth T.C."/>
            <person name="Nybo J."/>
            <person name="Theobald S."/>
            <person name="Brandl J."/>
            <person name="Frisvad J.C."/>
            <person name="Nielsen K.F."/>
            <person name="Lyhne E.K."/>
            <person name="Kogle M.E."/>
            <person name="Kuo A."/>
            <person name="Riley R."/>
            <person name="Clum A."/>
            <person name="Nolan M."/>
            <person name="Lipzen A."/>
            <person name="Salamov A."/>
            <person name="Henrissat B."/>
            <person name="Wiebenga A."/>
            <person name="De vries R.P."/>
            <person name="Grigoriev I.V."/>
            <person name="Mortensen U.H."/>
            <person name="Andersen M.R."/>
            <person name="Baker S.E."/>
        </authorList>
    </citation>
    <scope>NUCLEOTIDE SEQUENCE [LARGE SCALE GENOMIC DNA]</scope>
    <source>
        <strain evidence="2 3">CBS 707.79</strain>
    </source>
</reference>
<feature type="domain" description="N-acetyltransferase" evidence="1">
    <location>
        <begin position="103"/>
        <end position="234"/>
    </location>
</feature>
<dbReference type="AlphaFoldDB" id="A0A319DLN7"/>
<name>A0A319DLN7_9EURO</name>
<evidence type="ECO:0000259" key="1">
    <source>
        <dbReference type="PROSITE" id="PS51186"/>
    </source>
</evidence>
<keyword evidence="3" id="KW-1185">Reference proteome</keyword>
<gene>
    <name evidence="2" type="ORF">BO71DRAFT_344891</name>
</gene>
<dbReference type="PROSITE" id="PS51186">
    <property type="entry name" value="GNAT"/>
    <property type="match status" value="1"/>
</dbReference>
<sequence>MAPKSIVELIPWDPESPSHVQRMLLQRQECGWDSDKVEPKWRDQQRSGGKCIYWLVLSSKDQESEGKLQLHLSTYEYEQVALQDTSSSIRGVARTASQASFYPIGHISLDSVNADIEGIDLDLPGEGVYWVKTFYVSRALQSKGLGRAAMDIAESMAIEEPLCATILALDTRHRDTQIEEEKFMSGGQEPSGITSEEWYTRRGYRVIKVVENYYPVPPGYTAENRTVFMRKNVL</sequence>
<dbReference type="SUPFAM" id="SSF55729">
    <property type="entry name" value="Acyl-CoA N-acyltransferases (Nat)"/>
    <property type="match status" value="1"/>
</dbReference>
<proteinExistence type="predicted"/>
<dbReference type="Proteomes" id="UP000247810">
    <property type="component" value="Unassembled WGS sequence"/>
</dbReference>
<organism evidence="2 3">
    <name type="scientific">Aspergillus ellipticus CBS 707.79</name>
    <dbReference type="NCBI Taxonomy" id="1448320"/>
    <lineage>
        <taxon>Eukaryota</taxon>
        <taxon>Fungi</taxon>
        <taxon>Dikarya</taxon>
        <taxon>Ascomycota</taxon>
        <taxon>Pezizomycotina</taxon>
        <taxon>Eurotiomycetes</taxon>
        <taxon>Eurotiomycetidae</taxon>
        <taxon>Eurotiales</taxon>
        <taxon>Aspergillaceae</taxon>
        <taxon>Aspergillus</taxon>
        <taxon>Aspergillus subgen. Circumdati</taxon>
    </lineage>
</organism>
<accession>A0A319DLN7</accession>
<protein>
    <recommendedName>
        <fullName evidence="1">N-acetyltransferase domain-containing protein</fullName>
    </recommendedName>
</protein>
<dbReference type="GO" id="GO:0016747">
    <property type="term" value="F:acyltransferase activity, transferring groups other than amino-acyl groups"/>
    <property type="evidence" value="ECO:0007669"/>
    <property type="project" value="InterPro"/>
</dbReference>
<dbReference type="CDD" id="cd04301">
    <property type="entry name" value="NAT_SF"/>
    <property type="match status" value="1"/>
</dbReference>
<evidence type="ECO:0000313" key="2">
    <source>
        <dbReference type="EMBL" id="PYH98441.1"/>
    </source>
</evidence>
<dbReference type="VEuPathDB" id="FungiDB:BO71DRAFT_344891"/>
<dbReference type="STRING" id="1448320.A0A319DLN7"/>
<dbReference type="Pfam" id="PF00583">
    <property type="entry name" value="Acetyltransf_1"/>
    <property type="match status" value="1"/>
</dbReference>
<dbReference type="EMBL" id="KZ825811">
    <property type="protein sequence ID" value="PYH98441.1"/>
    <property type="molecule type" value="Genomic_DNA"/>
</dbReference>
<dbReference type="InterPro" id="IPR016181">
    <property type="entry name" value="Acyl_CoA_acyltransferase"/>
</dbReference>
<evidence type="ECO:0000313" key="3">
    <source>
        <dbReference type="Proteomes" id="UP000247810"/>
    </source>
</evidence>